<comment type="caution">
    <text evidence="1">The sequence shown here is derived from an EMBL/GenBank/DDBJ whole genome shotgun (WGS) entry which is preliminary data.</text>
</comment>
<gene>
    <name evidence="1" type="ORF">GBAR_LOCUS29554</name>
</gene>
<dbReference type="AlphaFoldDB" id="A0AA35TUN2"/>
<dbReference type="EMBL" id="CASHTH010004141">
    <property type="protein sequence ID" value="CAI8054076.1"/>
    <property type="molecule type" value="Genomic_DNA"/>
</dbReference>
<organism evidence="1 2">
    <name type="scientific">Geodia barretti</name>
    <name type="common">Barrett's horny sponge</name>
    <dbReference type="NCBI Taxonomy" id="519541"/>
    <lineage>
        <taxon>Eukaryota</taxon>
        <taxon>Metazoa</taxon>
        <taxon>Porifera</taxon>
        <taxon>Demospongiae</taxon>
        <taxon>Heteroscleromorpha</taxon>
        <taxon>Tetractinellida</taxon>
        <taxon>Astrophorina</taxon>
        <taxon>Geodiidae</taxon>
        <taxon>Geodia</taxon>
    </lineage>
</organism>
<name>A0AA35TUN2_GEOBA</name>
<protein>
    <submittedName>
        <fullName evidence="1">Uncharacterized protein</fullName>
    </submittedName>
</protein>
<keyword evidence="2" id="KW-1185">Reference proteome</keyword>
<evidence type="ECO:0000313" key="1">
    <source>
        <dbReference type="EMBL" id="CAI8054076.1"/>
    </source>
</evidence>
<dbReference type="Proteomes" id="UP001174909">
    <property type="component" value="Unassembled WGS sequence"/>
</dbReference>
<proteinExistence type="predicted"/>
<evidence type="ECO:0000313" key="2">
    <source>
        <dbReference type="Proteomes" id="UP001174909"/>
    </source>
</evidence>
<feature type="non-terminal residue" evidence="1">
    <location>
        <position position="1"/>
    </location>
</feature>
<accession>A0AA35TUN2</accession>
<reference evidence="1" key="1">
    <citation type="submission" date="2023-03" db="EMBL/GenBank/DDBJ databases">
        <authorList>
            <person name="Steffen K."/>
            <person name="Cardenas P."/>
        </authorList>
    </citation>
    <scope>NUCLEOTIDE SEQUENCE</scope>
</reference>
<sequence length="81" mass="8707">QGIKGDISSDAASHSLDIHCPPTALADQCNDLSTETQTLSEPPEATSNSYDHVNETHGFCGRYSAAGRPHNYDLINLLLHS</sequence>